<reference evidence="2" key="1">
    <citation type="submission" date="2021-02" db="EMBL/GenBank/DDBJ databases">
        <authorList>
            <person name="Steward A R."/>
        </authorList>
    </citation>
    <scope>NUCLEOTIDE SEQUENCE</scope>
</reference>
<comment type="caution">
    <text evidence="2">The sequence shown here is derived from an EMBL/GenBank/DDBJ whole genome shotgun (WGS) entry which is preliminary data.</text>
</comment>
<sequence>MTENKRFIVTIKTQVIFVVVIVASEALPLMGPMEADLDLGGFGADLGPLEDSSGEYGSAGNPDIIDSSIAMGLNGVGSMNPGLLTA</sequence>
<feature type="transmembrane region" description="Helical" evidence="1">
    <location>
        <begin position="7"/>
        <end position="27"/>
    </location>
</feature>
<evidence type="ECO:0000256" key="1">
    <source>
        <dbReference type="SAM" id="Phobius"/>
    </source>
</evidence>
<dbReference type="EMBL" id="CAJOBZ010000038">
    <property type="protein sequence ID" value="CAF4902222.1"/>
    <property type="molecule type" value="Genomic_DNA"/>
</dbReference>
<dbReference type="AlphaFoldDB" id="A0A821V5E3"/>
<evidence type="ECO:0000313" key="2">
    <source>
        <dbReference type="EMBL" id="CAF4902222.1"/>
    </source>
</evidence>
<protein>
    <submittedName>
        <fullName evidence="2">Uncharacterized protein</fullName>
    </submittedName>
</protein>
<organism evidence="2 3">
    <name type="scientific">Pieris macdunnoughi</name>
    <dbReference type="NCBI Taxonomy" id="345717"/>
    <lineage>
        <taxon>Eukaryota</taxon>
        <taxon>Metazoa</taxon>
        <taxon>Ecdysozoa</taxon>
        <taxon>Arthropoda</taxon>
        <taxon>Hexapoda</taxon>
        <taxon>Insecta</taxon>
        <taxon>Pterygota</taxon>
        <taxon>Neoptera</taxon>
        <taxon>Endopterygota</taxon>
        <taxon>Lepidoptera</taxon>
        <taxon>Glossata</taxon>
        <taxon>Ditrysia</taxon>
        <taxon>Papilionoidea</taxon>
        <taxon>Pieridae</taxon>
        <taxon>Pierinae</taxon>
        <taxon>Pieris</taxon>
    </lineage>
</organism>
<keyword evidence="1" id="KW-0812">Transmembrane</keyword>
<keyword evidence="1" id="KW-1133">Transmembrane helix</keyword>
<accession>A0A821V5E3</accession>
<name>A0A821V5E3_9NEOP</name>
<gene>
    <name evidence="2" type="ORF">PMACD_LOCUS11388</name>
</gene>
<keyword evidence="3" id="KW-1185">Reference proteome</keyword>
<keyword evidence="1" id="KW-0472">Membrane</keyword>
<evidence type="ECO:0000313" key="3">
    <source>
        <dbReference type="Proteomes" id="UP000663880"/>
    </source>
</evidence>
<proteinExistence type="predicted"/>
<dbReference type="Proteomes" id="UP000663880">
    <property type="component" value="Unassembled WGS sequence"/>
</dbReference>